<dbReference type="Pfam" id="PF16155">
    <property type="entry name" value="PnbB"/>
    <property type="match status" value="1"/>
</dbReference>
<reference evidence="1 2" key="1">
    <citation type="submission" date="2019-11" db="EMBL/GenBank/DDBJ databases">
        <title>Type strains purchased from KCTC, JCM and DSMZ.</title>
        <authorList>
            <person name="Lu H."/>
        </authorList>
    </citation>
    <scope>NUCLEOTIDE SEQUENCE [LARGE SCALE GENOMIC DNA]</scope>
    <source>
        <strain evidence="1 2">KCTC 22382</strain>
    </source>
</reference>
<proteinExistence type="predicted"/>
<evidence type="ECO:0000313" key="2">
    <source>
        <dbReference type="Proteomes" id="UP000475582"/>
    </source>
</evidence>
<dbReference type="RefSeq" id="WP_155462238.1">
    <property type="nucleotide sequence ID" value="NZ_WNKY01000002.1"/>
</dbReference>
<protein>
    <submittedName>
        <fullName evidence="1">DUF4863 family protein</fullName>
    </submittedName>
</protein>
<organism evidence="1 2">
    <name type="scientific">Duganella radicis</name>
    <dbReference type="NCBI Taxonomy" id="551988"/>
    <lineage>
        <taxon>Bacteria</taxon>
        <taxon>Pseudomonadati</taxon>
        <taxon>Pseudomonadota</taxon>
        <taxon>Betaproteobacteria</taxon>
        <taxon>Burkholderiales</taxon>
        <taxon>Oxalobacteraceae</taxon>
        <taxon>Telluria group</taxon>
        <taxon>Duganella</taxon>
    </lineage>
</organism>
<keyword evidence="2" id="KW-1185">Reference proteome</keyword>
<accession>A0A6L6PET9</accession>
<dbReference type="Proteomes" id="UP000475582">
    <property type="component" value="Unassembled WGS sequence"/>
</dbReference>
<comment type="caution">
    <text evidence="1">The sequence shown here is derived from an EMBL/GenBank/DDBJ whole genome shotgun (WGS) entry which is preliminary data.</text>
</comment>
<evidence type="ECO:0000313" key="1">
    <source>
        <dbReference type="EMBL" id="MTV36865.1"/>
    </source>
</evidence>
<dbReference type="InterPro" id="IPR032345">
    <property type="entry name" value="PnbB"/>
</dbReference>
<sequence>MKKREELIRRCIPFLDEIKDMTPGAKVEDWLNQTHGPGSALYEDLSQLIQAGVREGWVANVEISGARYRRSRLMEPCAETFNFSITAVYMDSLLSEHGDSGKIFRGDYHSHPYGEFNMVIPLNEGAALGGPNGWCGAGWTAPSPGSHHYPEVKGGAVIAFFFLPAGRISYNVKPPQKEGGE</sequence>
<dbReference type="AlphaFoldDB" id="A0A6L6PET9"/>
<dbReference type="EMBL" id="WNKY01000002">
    <property type="protein sequence ID" value="MTV36865.1"/>
    <property type="molecule type" value="Genomic_DNA"/>
</dbReference>
<dbReference type="OrthoDB" id="4467772at2"/>
<name>A0A6L6PET9_9BURK</name>
<gene>
    <name evidence="1" type="ORF">GM676_04595</name>
</gene>